<gene>
    <name evidence="3" type="ORF">ODE01S_05830</name>
</gene>
<dbReference type="EMBL" id="BJXN01000003">
    <property type="protein sequence ID" value="GEM89149.1"/>
    <property type="molecule type" value="Genomic_DNA"/>
</dbReference>
<dbReference type="Proteomes" id="UP000321827">
    <property type="component" value="Unassembled WGS sequence"/>
</dbReference>
<dbReference type="RefSeq" id="WP_147145657.1">
    <property type="nucleotide sequence ID" value="NZ_BJXN01000003.1"/>
</dbReference>
<feature type="domain" description="UspA" evidence="2">
    <location>
        <begin position="1"/>
        <end position="149"/>
    </location>
</feature>
<comment type="similarity">
    <text evidence="1">Belongs to the universal stress protein A family.</text>
</comment>
<proteinExistence type="inferred from homology"/>
<dbReference type="PANTHER" id="PTHR46268:SF6">
    <property type="entry name" value="UNIVERSAL STRESS PROTEIN UP12"/>
    <property type="match status" value="1"/>
</dbReference>
<dbReference type="AlphaFoldDB" id="A0A511RHM8"/>
<dbReference type="SUPFAM" id="SSF52402">
    <property type="entry name" value="Adenine nucleotide alpha hydrolases-like"/>
    <property type="match status" value="2"/>
</dbReference>
<sequence>MIKRLLLATDGSTPALGAERLAGYLAYELEAVLEALYVRDIRLIRMPELMDWGAISMPMPVYHEEMEKVLTARAEAVLERVREETEQAGVKVEPTVRTGVPYQVIVEEARTADLVVLGRAGEASGHEATGLGSTTERVVRTSPTPVLVAPLEPVRPDRLLLAYDGSDPATRALHLAAELAAGLALPAFVLTVDDDAMRAEALAAEAVAYLAERGATASTQTAAGDPDERILEAEAPTDLLVMGAFGKGLIRTLLLGSTAELVLRRAVGPVLVVR</sequence>
<dbReference type="InterPro" id="IPR006016">
    <property type="entry name" value="UspA"/>
</dbReference>
<evidence type="ECO:0000256" key="1">
    <source>
        <dbReference type="ARBA" id="ARBA00008791"/>
    </source>
</evidence>
<protein>
    <submittedName>
        <fullName evidence="3">Universal stress protein UspA</fullName>
    </submittedName>
</protein>
<comment type="caution">
    <text evidence="3">The sequence shown here is derived from an EMBL/GenBank/DDBJ whole genome shotgun (WGS) entry which is preliminary data.</text>
</comment>
<dbReference type="PRINTS" id="PR01438">
    <property type="entry name" value="UNVRSLSTRESS"/>
</dbReference>
<evidence type="ECO:0000259" key="2">
    <source>
        <dbReference type="Pfam" id="PF00582"/>
    </source>
</evidence>
<accession>A0A511RHM8</accession>
<dbReference type="PANTHER" id="PTHR46268">
    <property type="entry name" value="STRESS RESPONSE PROTEIN NHAX"/>
    <property type="match status" value="1"/>
</dbReference>
<dbReference type="OrthoDB" id="9804721at2"/>
<reference evidence="3 4" key="1">
    <citation type="submission" date="2019-07" db="EMBL/GenBank/DDBJ databases">
        <title>Whole genome shotgun sequence of Oceanithermus desulfurans NBRC 100063.</title>
        <authorList>
            <person name="Hosoyama A."/>
            <person name="Uohara A."/>
            <person name="Ohji S."/>
            <person name="Ichikawa N."/>
        </authorList>
    </citation>
    <scope>NUCLEOTIDE SEQUENCE [LARGE SCALE GENOMIC DNA]</scope>
    <source>
        <strain evidence="3 4">NBRC 100063</strain>
    </source>
</reference>
<dbReference type="InterPro" id="IPR006015">
    <property type="entry name" value="Universal_stress_UspA"/>
</dbReference>
<dbReference type="CDD" id="cd00293">
    <property type="entry name" value="USP-like"/>
    <property type="match status" value="2"/>
</dbReference>
<evidence type="ECO:0000313" key="4">
    <source>
        <dbReference type="Proteomes" id="UP000321827"/>
    </source>
</evidence>
<name>A0A511RHM8_9DEIN</name>
<dbReference type="Gene3D" id="3.40.50.12370">
    <property type="match status" value="1"/>
</dbReference>
<dbReference type="Pfam" id="PF00582">
    <property type="entry name" value="Usp"/>
    <property type="match status" value="2"/>
</dbReference>
<evidence type="ECO:0000313" key="3">
    <source>
        <dbReference type="EMBL" id="GEM89149.1"/>
    </source>
</evidence>
<organism evidence="3 4">
    <name type="scientific">Oceanithermus desulfurans NBRC 100063</name>
    <dbReference type="NCBI Taxonomy" id="1227550"/>
    <lineage>
        <taxon>Bacteria</taxon>
        <taxon>Thermotogati</taxon>
        <taxon>Deinococcota</taxon>
        <taxon>Deinococci</taxon>
        <taxon>Thermales</taxon>
        <taxon>Thermaceae</taxon>
        <taxon>Oceanithermus</taxon>
    </lineage>
</organism>
<feature type="domain" description="UspA" evidence="2">
    <location>
        <begin position="157"/>
        <end position="274"/>
    </location>
</feature>